<dbReference type="InterPro" id="IPR045594">
    <property type="entry name" value="DUF6460"/>
</dbReference>
<accession>A0A9P2RZS5</accession>
<evidence type="ECO:0000256" key="1">
    <source>
        <dbReference type="SAM" id="Phobius"/>
    </source>
</evidence>
<reference evidence="3 4" key="1">
    <citation type="submission" date="2012-03" db="EMBL/GenBank/DDBJ databases">
        <title>The Genome Sequence of Bartonella taylorii 8TBB.</title>
        <authorList>
            <consortium name="The Broad Institute Genome Sequencing Platform"/>
            <consortium name="The Broad Institute Genome Sequencing Center for Infectious Disease"/>
            <person name="Feldgarden M."/>
            <person name="Kirby J."/>
            <person name="Kosoy M."/>
            <person name="Birtles R."/>
            <person name="Probert W.S."/>
            <person name="Chiaraviglio L."/>
            <person name="Young S.K."/>
            <person name="Zeng Q."/>
            <person name="Gargeya S."/>
            <person name="Fitzgerald M."/>
            <person name="Haas B."/>
            <person name="Abouelleil A."/>
            <person name="Alvarado L."/>
            <person name="Arachchi H.M."/>
            <person name="Berlin A."/>
            <person name="Chapman S.B."/>
            <person name="Gearin G."/>
            <person name="Goldberg J."/>
            <person name="Griggs A."/>
            <person name="Gujja S."/>
            <person name="Hansen M."/>
            <person name="Heiman D."/>
            <person name="Howarth C."/>
            <person name="Larimer J."/>
            <person name="Lui A."/>
            <person name="MacDonald P.J.P."/>
            <person name="McCowen C."/>
            <person name="Montmayeur A."/>
            <person name="Murphy C."/>
            <person name="Neiman D."/>
            <person name="Pearson M."/>
            <person name="Priest M."/>
            <person name="Roberts A."/>
            <person name="Saif S."/>
            <person name="Shea T."/>
            <person name="Sisk P."/>
            <person name="Stolte C."/>
            <person name="Sykes S."/>
            <person name="Wortman J."/>
            <person name="Nusbaum C."/>
            <person name="Birren B."/>
        </authorList>
    </citation>
    <scope>NUCLEOTIDE SEQUENCE [LARGE SCALE GENOMIC DNA]</scope>
    <source>
        <strain evidence="3 4">8TBB</strain>
    </source>
</reference>
<proteinExistence type="predicted"/>
<keyword evidence="4" id="KW-1185">Reference proteome</keyword>
<gene>
    <name evidence="3" type="ORF">ME9_00932</name>
</gene>
<protein>
    <recommendedName>
        <fullName evidence="2">DUF6460 domain-containing protein</fullName>
    </recommendedName>
</protein>
<dbReference type="EMBL" id="AIMD01000033">
    <property type="protein sequence ID" value="EJF94619.1"/>
    <property type="molecule type" value="Genomic_DNA"/>
</dbReference>
<keyword evidence="1" id="KW-1133">Transmembrane helix</keyword>
<dbReference type="AlphaFoldDB" id="A0A9P2RZS5"/>
<evidence type="ECO:0000313" key="3">
    <source>
        <dbReference type="EMBL" id="EJF94619.1"/>
    </source>
</evidence>
<comment type="caution">
    <text evidence="3">The sequence shown here is derived from an EMBL/GenBank/DDBJ whole genome shotgun (WGS) entry which is preliminary data.</text>
</comment>
<organism evidence="3 4">
    <name type="scientific">Bartonella taylorii 8TBB</name>
    <dbReference type="NCBI Taxonomy" id="1094560"/>
    <lineage>
        <taxon>Bacteria</taxon>
        <taxon>Pseudomonadati</taxon>
        <taxon>Pseudomonadota</taxon>
        <taxon>Alphaproteobacteria</taxon>
        <taxon>Hyphomicrobiales</taxon>
        <taxon>Bartonellaceae</taxon>
        <taxon>Bartonella</taxon>
    </lineage>
</organism>
<dbReference type="Pfam" id="PF20061">
    <property type="entry name" value="DUF6460"/>
    <property type="match status" value="1"/>
</dbReference>
<feature type="transmembrane region" description="Helical" evidence="1">
    <location>
        <begin position="57"/>
        <end position="81"/>
    </location>
</feature>
<keyword evidence="1" id="KW-0812">Transmembrane</keyword>
<evidence type="ECO:0000313" key="4">
    <source>
        <dbReference type="Proteomes" id="UP000002648"/>
    </source>
</evidence>
<name>A0A9P2RZS5_BARTA</name>
<dbReference type="Proteomes" id="UP000002648">
    <property type="component" value="Unassembled WGS sequence"/>
</dbReference>
<feature type="domain" description="DUF6460" evidence="2">
    <location>
        <begin position="52"/>
        <end position="84"/>
    </location>
</feature>
<sequence>MSNSLHAFLGRTSGHVALKLLILSFLVGIVMNFFGWTPPSLVQRIIEFFKSLWKTGFITLANFSHMTMMGAIIVVPIFLFLRIFHKK</sequence>
<evidence type="ECO:0000259" key="2">
    <source>
        <dbReference type="Pfam" id="PF20061"/>
    </source>
</evidence>
<keyword evidence="1" id="KW-0472">Membrane</keyword>
<feature type="transmembrane region" description="Helical" evidence="1">
    <location>
        <begin position="20"/>
        <end position="37"/>
    </location>
</feature>